<evidence type="ECO:0000313" key="4">
    <source>
        <dbReference type="Proteomes" id="UP001189429"/>
    </source>
</evidence>
<proteinExistence type="predicted"/>
<reference evidence="3" key="1">
    <citation type="submission" date="2023-10" db="EMBL/GenBank/DDBJ databases">
        <authorList>
            <person name="Chen Y."/>
            <person name="Shah S."/>
            <person name="Dougan E. K."/>
            <person name="Thang M."/>
            <person name="Chan C."/>
        </authorList>
    </citation>
    <scope>NUCLEOTIDE SEQUENCE [LARGE SCALE GENOMIC DNA]</scope>
</reference>
<gene>
    <name evidence="3" type="ORF">PCOR1329_LOCUS21549</name>
</gene>
<dbReference type="SUPFAM" id="SSF48452">
    <property type="entry name" value="TPR-like"/>
    <property type="match status" value="1"/>
</dbReference>
<dbReference type="EMBL" id="CAUYUJ010007113">
    <property type="protein sequence ID" value="CAK0819598.1"/>
    <property type="molecule type" value="Genomic_DNA"/>
</dbReference>
<dbReference type="InterPro" id="IPR011990">
    <property type="entry name" value="TPR-like_helical_dom_sf"/>
</dbReference>
<feature type="repeat" description="TPR" evidence="1">
    <location>
        <begin position="490"/>
        <end position="523"/>
    </location>
</feature>
<dbReference type="Proteomes" id="UP001189429">
    <property type="component" value="Unassembled WGS sequence"/>
</dbReference>
<feature type="non-terminal residue" evidence="3">
    <location>
        <position position="1"/>
    </location>
</feature>
<organism evidence="3 4">
    <name type="scientific">Prorocentrum cordatum</name>
    <dbReference type="NCBI Taxonomy" id="2364126"/>
    <lineage>
        <taxon>Eukaryota</taxon>
        <taxon>Sar</taxon>
        <taxon>Alveolata</taxon>
        <taxon>Dinophyceae</taxon>
        <taxon>Prorocentrales</taxon>
        <taxon>Prorocentraceae</taxon>
        <taxon>Prorocentrum</taxon>
    </lineage>
</organism>
<evidence type="ECO:0000256" key="1">
    <source>
        <dbReference type="PROSITE-ProRule" id="PRU00339"/>
    </source>
</evidence>
<comment type="caution">
    <text evidence="3">The sequence shown here is derived from an EMBL/GenBank/DDBJ whole genome shotgun (WGS) entry which is preliminary data.</text>
</comment>
<dbReference type="InterPro" id="IPR019734">
    <property type="entry name" value="TPR_rpt"/>
</dbReference>
<dbReference type="Gene3D" id="1.25.40.10">
    <property type="entry name" value="Tetratricopeptide repeat domain"/>
    <property type="match status" value="1"/>
</dbReference>
<keyword evidence="1" id="KW-0802">TPR repeat</keyword>
<protein>
    <submittedName>
        <fullName evidence="3">Uncharacterized protein</fullName>
    </submittedName>
</protein>
<sequence length="651" mass="70815">DFQAIVGLGPIPEGADHNAGGVLLGLALVQERRGSYDASLATSLVAYEYYKGSWRVFDPTLADGVQKLPCLLNSNVFLGFIHRIGGESFTECPLLDSDATGPANELPNDPWYVVPPLVPACALSDVLEDMAPMLVPDCPRLRVRTLDGLASADGYLERPIAREVVQFALNLGDGVQTAWATWADQKHQLQTPDGSEGAPVPRLSRHLSEVECLQFLRYSEAELATFLATPSVRTGPLITTRKMSLPGESQMAWECDSAQMPTAVPWLVQSRMSMASNQVAEPCLWKAGTRSATSAIGVTEAAGSATHVGATNFMEDMHCWHFDIGILCWGRDIRITWGDVWGRQRERDTRRYDPATRFGEGPQGKGAPPPDKGKGKRPPDAARAPWQRRAGHRPVLVKLTAQWTVAGTAIALHERRGSYDASLATSLVAYEYYKERDAERGWESSFTAKAAMQVSRSQLNLGRLPEAEAISREAVRIFEVTAGDDSPLVASALTRLGRILVAQGRLDDARSALHRAYRLEAAKDAFDLQGIMEIHGELVGTHLSAPKLDQAAFQRYFEVVTDVVGRVREEMPQDGNAGAYYKVAGELFALGASCAQGRPLLVEAVSLLEGEISVDTSGLVRQCRDLVAYCDGTYDAGPPEPGEGAARRDEL</sequence>
<feature type="compositionally biased region" description="Basic and acidic residues" evidence="2">
    <location>
        <begin position="371"/>
        <end position="380"/>
    </location>
</feature>
<accession>A0ABN9RKC8</accession>
<evidence type="ECO:0000313" key="3">
    <source>
        <dbReference type="EMBL" id="CAK0819598.1"/>
    </source>
</evidence>
<name>A0ABN9RKC8_9DINO</name>
<keyword evidence="4" id="KW-1185">Reference proteome</keyword>
<dbReference type="PROSITE" id="PS50005">
    <property type="entry name" value="TPR"/>
    <property type="match status" value="1"/>
</dbReference>
<evidence type="ECO:0000256" key="2">
    <source>
        <dbReference type="SAM" id="MobiDB-lite"/>
    </source>
</evidence>
<feature type="region of interest" description="Disordered" evidence="2">
    <location>
        <begin position="351"/>
        <end position="388"/>
    </location>
</feature>
<dbReference type="Pfam" id="PF13424">
    <property type="entry name" value="TPR_12"/>
    <property type="match status" value="1"/>
</dbReference>